<sequence>MAPRNNNSATNSGAQVLLGQSSPFFVHPSDGLSSITVSPILDGSNYHSPARSMRRALGGKMKFLTDIGRPMKNKRPYLDMLGAWWIMDWSQEIHPSTCPTQIYPSTCPTHLDPPAYLTLSFNMLSSARPFNMLNSTRPFSMLSTARPFSMASSAGPFSIPSSARPFSMSSSALLFRSTKAPLLPHVIVQVKVVVFIRSVSWCATRPARTSDFEFVDGTIPPVKDSFDPIFRAWNRLHCSCEFMRNARQNHILPYAIRFLIGLNEYFSMVKSQILLMDPIPPMNKIFSMALQHERQGHFALVKDDSVFINVTDSRKFKGDNSGKFYPQGSNSKNVIRVCTFCGRNNHIVETCYEKLGVPPHLQSKRQNESATQVMYTSMGHFTIYLVPSNSETLGDET</sequence>
<dbReference type="Proteomes" id="UP000002051">
    <property type="component" value="Chromosome 4"/>
</dbReference>
<reference evidence="2 4" key="2">
    <citation type="journal article" date="2014" name="BMC Genomics">
        <title>An improved genome release (version Mt4.0) for the model legume Medicago truncatula.</title>
        <authorList>
            <person name="Tang H."/>
            <person name="Krishnakumar V."/>
            <person name="Bidwell S."/>
            <person name="Rosen B."/>
            <person name="Chan A."/>
            <person name="Zhou S."/>
            <person name="Gentzbittel L."/>
            <person name="Childs K.L."/>
            <person name="Yandell M."/>
            <person name="Gundlach H."/>
            <person name="Mayer K.F."/>
            <person name="Schwartz D.C."/>
            <person name="Town C.D."/>
        </authorList>
    </citation>
    <scope>GENOME REANNOTATION</scope>
    <source>
        <strain evidence="2">A17</strain>
        <strain evidence="3 4">cv. Jemalong A17</strain>
    </source>
</reference>
<reference evidence="2 4" key="1">
    <citation type="journal article" date="2011" name="Nature">
        <title>The Medicago genome provides insight into the evolution of rhizobial symbioses.</title>
        <authorList>
            <person name="Young N.D."/>
            <person name="Debelle F."/>
            <person name="Oldroyd G.E."/>
            <person name="Geurts R."/>
            <person name="Cannon S.B."/>
            <person name="Udvardi M.K."/>
            <person name="Benedito V.A."/>
            <person name="Mayer K.F."/>
            <person name="Gouzy J."/>
            <person name="Schoof H."/>
            <person name="Van de Peer Y."/>
            <person name="Proost S."/>
            <person name="Cook D.R."/>
            <person name="Meyers B.C."/>
            <person name="Spannagl M."/>
            <person name="Cheung F."/>
            <person name="De Mita S."/>
            <person name="Krishnakumar V."/>
            <person name="Gundlach H."/>
            <person name="Zhou S."/>
            <person name="Mudge J."/>
            <person name="Bharti A.K."/>
            <person name="Murray J.D."/>
            <person name="Naoumkina M.A."/>
            <person name="Rosen B."/>
            <person name="Silverstein K.A."/>
            <person name="Tang H."/>
            <person name="Rombauts S."/>
            <person name="Zhao P.X."/>
            <person name="Zhou P."/>
            <person name="Barbe V."/>
            <person name="Bardou P."/>
            <person name="Bechner M."/>
            <person name="Bellec A."/>
            <person name="Berger A."/>
            <person name="Berges H."/>
            <person name="Bidwell S."/>
            <person name="Bisseling T."/>
            <person name="Choisne N."/>
            <person name="Couloux A."/>
            <person name="Denny R."/>
            <person name="Deshpande S."/>
            <person name="Dai X."/>
            <person name="Doyle J.J."/>
            <person name="Dudez A.M."/>
            <person name="Farmer A.D."/>
            <person name="Fouteau S."/>
            <person name="Franken C."/>
            <person name="Gibelin C."/>
            <person name="Gish J."/>
            <person name="Goldstein S."/>
            <person name="Gonzalez A.J."/>
            <person name="Green P.J."/>
            <person name="Hallab A."/>
            <person name="Hartog M."/>
            <person name="Hua A."/>
            <person name="Humphray S.J."/>
            <person name="Jeong D.H."/>
            <person name="Jing Y."/>
            <person name="Jocker A."/>
            <person name="Kenton S.M."/>
            <person name="Kim D.J."/>
            <person name="Klee K."/>
            <person name="Lai H."/>
            <person name="Lang C."/>
            <person name="Lin S."/>
            <person name="Macmil S.L."/>
            <person name="Magdelenat G."/>
            <person name="Matthews L."/>
            <person name="McCorrison J."/>
            <person name="Monaghan E.L."/>
            <person name="Mun J.H."/>
            <person name="Najar F.Z."/>
            <person name="Nicholson C."/>
            <person name="Noirot C."/>
            <person name="O'Bleness M."/>
            <person name="Paule C.R."/>
            <person name="Poulain J."/>
            <person name="Prion F."/>
            <person name="Qin B."/>
            <person name="Qu C."/>
            <person name="Retzel E.F."/>
            <person name="Riddle C."/>
            <person name="Sallet E."/>
            <person name="Samain S."/>
            <person name="Samson N."/>
            <person name="Sanders I."/>
            <person name="Saurat O."/>
            <person name="Scarpelli C."/>
            <person name="Schiex T."/>
            <person name="Segurens B."/>
            <person name="Severin A.J."/>
            <person name="Sherrier D.J."/>
            <person name="Shi R."/>
            <person name="Sims S."/>
            <person name="Singer S.R."/>
            <person name="Sinharoy S."/>
            <person name="Sterck L."/>
            <person name="Viollet A."/>
            <person name="Wang B.B."/>
            <person name="Wang K."/>
            <person name="Wang M."/>
            <person name="Wang X."/>
            <person name="Warfsmann J."/>
            <person name="Weissenbach J."/>
            <person name="White D.D."/>
            <person name="White J.D."/>
            <person name="Wiley G.B."/>
            <person name="Wincker P."/>
            <person name="Xing Y."/>
            <person name="Yang L."/>
            <person name="Yao Z."/>
            <person name="Ying F."/>
            <person name="Zhai J."/>
            <person name="Zhou L."/>
            <person name="Zuber A."/>
            <person name="Denarie J."/>
            <person name="Dixon R.A."/>
            <person name="May G.D."/>
            <person name="Schwartz D.C."/>
            <person name="Rogers J."/>
            <person name="Quetier F."/>
            <person name="Town C.D."/>
            <person name="Roe B.A."/>
        </authorList>
    </citation>
    <scope>NUCLEOTIDE SEQUENCE [LARGE SCALE GENOMIC DNA]</scope>
    <source>
        <strain evidence="2">A17</strain>
        <strain evidence="3 4">cv. Jemalong A17</strain>
    </source>
</reference>
<feature type="domain" description="Retrotransposon Copia-like N-terminal" evidence="1">
    <location>
        <begin position="27"/>
        <end position="63"/>
    </location>
</feature>
<dbReference type="AlphaFoldDB" id="A0A072UK40"/>
<keyword evidence="4" id="KW-1185">Reference proteome</keyword>
<dbReference type="HOGENOM" id="CLU_695166_0_0_1"/>
<evidence type="ECO:0000259" key="1">
    <source>
        <dbReference type="Pfam" id="PF14244"/>
    </source>
</evidence>
<evidence type="ECO:0000313" key="3">
    <source>
        <dbReference type="EnsemblPlants" id="KEH30067"/>
    </source>
</evidence>
<evidence type="ECO:0000313" key="2">
    <source>
        <dbReference type="EMBL" id="KEH30067.1"/>
    </source>
</evidence>
<protein>
    <recommendedName>
        <fullName evidence="1">Retrotransposon Copia-like N-terminal domain-containing protein</fullName>
    </recommendedName>
</protein>
<accession>A0A072UK40</accession>
<proteinExistence type="predicted"/>
<reference evidence="3" key="3">
    <citation type="submission" date="2015-04" db="UniProtKB">
        <authorList>
            <consortium name="EnsemblPlants"/>
        </authorList>
    </citation>
    <scope>IDENTIFICATION</scope>
    <source>
        <strain evidence="3">cv. Jemalong A17</strain>
    </source>
</reference>
<dbReference type="PANTHER" id="PTHR34222">
    <property type="entry name" value="GAG_PRE-INTEGRS DOMAIN-CONTAINING PROTEIN"/>
    <property type="match status" value="1"/>
</dbReference>
<gene>
    <name evidence="2" type="ordered locus">MTR_4g461050</name>
</gene>
<organism evidence="2 4">
    <name type="scientific">Medicago truncatula</name>
    <name type="common">Barrel medic</name>
    <name type="synonym">Medicago tribuloides</name>
    <dbReference type="NCBI Taxonomy" id="3880"/>
    <lineage>
        <taxon>Eukaryota</taxon>
        <taxon>Viridiplantae</taxon>
        <taxon>Streptophyta</taxon>
        <taxon>Embryophyta</taxon>
        <taxon>Tracheophyta</taxon>
        <taxon>Spermatophyta</taxon>
        <taxon>Magnoliopsida</taxon>
        <taxon>eudicotyledons</taxon>
        <taxon>Gunneridae</taxon>
        <taxon>Pentapetalae</taxon>
        <taxon>rosids</taxon>
        <taxon>fabids</taxon>
        <taxon>Fabales</taxon>
        <taxon>Fabaceae</taxon>
        <taxon>Papilionoideae</taxon>
        <taxon>50 kb inversion clade</taxon>
        <taxon>NPAAA clade</taxon>
        <taxon>Hologalegina</taxon>
        <taxon>IRL clade</taxon>
        <taxon>Trifolieae</taxon>
        <taxon>Medicago</taxon>
    </lineage>
</organism>
<dbReference type="Pfam" id="PF14244">
    <property type="entry name" value="Retrotran_gag_3"/>
    <property type="match status" value="1"/>
</dbReference>
<dbReference type="EMBL" id="CM001220">
    <property type="protein sequence ID" value="KEH30067.1"/>
    <property type="molecule type" value="Genomic_DNA"/>
</dbReference>
<dbReference type="EnsemblPlants" id="KEH30067">
    <property type="protein sequence ID" value="KEH30067"/>
    <property type="gene ID" value="MTR_4g461050"/>
</dbReference>
<dbReference type="PANTHER" id="PTHR34222:SF99">
    <property type="entry name" value="PROTEIN, PUTATIVE-RELATED"/>
    <property type="match status" value="1"/>
</dbReference>
<evidence type="ECO:0000313" key="4">
    <source>
        <dbReference type="Proteomes" id="UP000002051"/>
    </source>
</evidence>
<name>A0A072UK40_MEDTR</name>
<dbReference type="InterPro" id="IPR029472">
    <property type="entry name" value="Copia-like_N"/>
</dbReference>